<accession>A0A1N7HCL7</accession>
<dbReference type="EMBL" id="FTNT01000015">
    <property type="protein sequence ID" value="SIS22428.1"/>
    <property type="molecule type" value="Genomic_DNA"/>
</dbReference>
<dbReference type="AlphaFoldDB" id="A0A1N7HCL7"/>
<dbReference type="Proteomes" id="UP000186218">
    <property type="component" value="Unassembled WGS sequence"/>
</dbReference>
<proteinExistence type="predicted"/>
<dbReference type="OrthoDB" id="4578738at2"/>
<keyword evidence="3" id="KW-1185">Reference proteome</keyword>
<gene>
    <name evidence="2" type="ORF">SAMN05445060_3947</name>
</gene>
<evidence type="ECO:0000313" key="2">
    <source>
        <dbReference type="EMBL" id="SIS22428.1"/>
    </source>
</evidence>
<organism evidence="2 3">
    <name type="scientific">Williamsia sterculiae</name>
    <dbReference type="NCBI Taxonomy" id="1344003"/>
    <lineage>
        <taxon>Bacteria</taxon>
        <taxon>Bacillati</taxon>
        <taxon>Actinomycetota</taxon>
        <taxon>Actinomycetes</taxon>
        <taxon>Mycobacteriales</taxon>
        <taxon>Nocardiaceae</taxon>
        <taxon>Williamsia</taxon>
    </lineage>
</organism>
<dbReference type="RefSeq" id="WP_076482744.1">
    <property type="nucleotide sequence ID" value="NZ_FTNT01000015.1"/>
</dbReference>
<sequence>MNGGFGTPGDGCWSTLICGDADREALRSATGAGWVLGCRLQGGHSGRHHSDAEAIARFDRHRWLSWDDAGAATALEAKDPCPGSGPDASRCALFAGHPGAHFLVAVTASTGLRSADRTKPSAHGPASSEFAALPRTPQVRTPGGPTPAPPAPTGAPGNGTGPYRLSSPRTTIAETLPDGLGAVGNRTNGTRSHGMVETVAADGPHRHGRAEESGDEVTSVAEVAAALEAVAGTVSSLAAALRRLTT</sequence>
<reference evidence="2 3" key="1">
    <citation type="submission" date="2017-01" db="EMBL/GenBank/DDBJ databases">
        <authorList>
            <person name="Mah S.A."/>
            <person name="Swanson W.J."/>
            <person name="Moy G.W."/>
            <person name="Vacquier V.D."/>
        </authorList>
    </citation>
    <scope>NUCLEOTIDE SEQUENCE [LARGE SCALE GENOMIC DNA]</scope>
    <source>
        <strain evidence="2 3">CPCC 203464</strain>
    </source>
</reference>
<name>A0A1N7HCL7_9NOCA</name>
<feature type="compositionally biased region" description="Pro residues" evidence="1">
    <location>
        <begin position="144"/>
        <end position="153"/>
    </location>
</feature>
<feature type="region of interest" description="Disordered" evidence="1">
    <location>
        <begin position="114"/>
        <end position="194"/>
    </location>
</feature>
<evidence type="ECO:0000313" key="3">
    <source>
        <dbReference type="Proteomes" id="UP000186218"/>
    </source>
</evidence>
<protein>
    <submittedName>
        <fullName evidence="2">Uncharacterized protein</fullName>
    </submittedName>
</protein>
<dbReference type="STRING" id="1344003.SAMN05445060_3947"/>
<evidence type="ECO:0000256" key="1">
    <source>
        <dbReference type="SAM" id="MobiDB-lite"/>
    </source>
</evidence>